<feature type="signal peptide" evidence="2">
    <location>
        <begin position="1"/>
        <end position="38"/>
    </location>
</feature>
<proteinExistence type="inferred from homology"/>
<dbReference type="SUPFAM" id="SSF53850">
    <property type="entry name" value="Periplasmic binding protein-like II"/>
    <property type="match status" value="1"/>
</dbReference>
<keyword evidence="3" id="KW-0675">Receptor</keyword>
<dbReference type="Gene3D" id="3.40.190.10">
    <property type="entry name" value="Periplasmic binding protein-like II"/>
    <property type="match status" value="1"/>
</dbReference>
<reference evidence="3 4" key="1">
    <citation type="submission" date="2019-03" db="EMBL/GenBank/DDBJ databases">
        <authorList>
            <person name="Sebastian G."/>
            <person name="Baumann P."/>
            <person name="Ruckert C."/>
            <person name="Kalinowski J."/>
            <person name="Nebel B."/>
            <person name="Takors R."/>
            <person name="Blombach B."/>
        </authorList>
    </citation>
    <scope>NUCLEOTIDE SEQUENCE [LARGE SCALE GENOMIC DNA]</scope>
    <source>
        <strain evidence="3 4">DSM 1084</strain>
    </source>
</reference>
<dbReference type="AlphaFoldDB" id="A0A4P6WWQ4"/>
<dbReference type="InterPro" id="IPR042100">
    <property type="entry name" value="Bug_dom1"/>
</dbReference>
<dbReference type="PANTHER" id="PTHR42928">
    <property type="entry name" value="TRICARBOXYLATE-BINDING PROTEIN"/>
    <property type="match status" value="1"/>
</dbReference>
<dbReference type="PROSITE" id="PS51318">
    <property type="entry name" value="TAT"/>
    <property type="match status" value="1"/>
</dbReference>
<dbReference type="PANTHER" id="PTHR42928:SF5">
    <property type="entry name" value="BLR1237 PROTEIN"/>
    <property type="match status" value="1"/>
</dbReference>
<dbReference type="RefSeq" id="WP_079365822.1">
    <property type="nucleotide sequence ID" value="NZ_CP037867.1"/>
</dbReference>
<dbReference type="Proteomes" id="UP000293912">
    <property type="component" value="Chromosome"/>
</dbReference>
<protein>
    <submittedName>
        <fullName evidence="3">Tripartite tricarboxylate transporter family receptor</fullName>
    </submittedName>
</protein>
<name>A0A4P6WWQ4_HYDPS</name>
<dbReference type="EMBL" id="CP037867">
    <property type="protein sequence ID" value="QBM28432.1"/>
    <property type="molecule type" value="Genomic_DNA"/>
</dbReference>
<dbReference type="CDD" id="cd07012">
    <property type="entry name" value="PBP2_Bug_TTT"/>
    <property type="match status" value="1"/>
</dbReference>
<evidence type="ECO:0000256" key="2">
    <source>
        <dbReference type="SAM" id="SignalP"/>
    </source>
</evidence>
<keyword evidence="4" id="KW-1185">Reference proteome</keyword>
<dbReference type="InterPro" id="IPR005064">
    <property type="entry name" value="BUG"/>
</dbReference>
<sequence length="340" mass="35882" precursor="true">MPELGPTTPSRTASRTRRQVVTLLAAAALAGSTLPAFAQDFPTKDRPIRLVVGFTAGGGTDAQARTVAQKLGEVLGTNVVVDNRPGASTMLAASEVARAAPDGYTLMYSPSSTFAQNPHMFAKVPYHPFKDFTPLSVGGRGPLVLSMSTSVPANNVRELVAYIKANPGKTSYASFGLGTSSHIYGEAFTRQTQIDSVHIPYKGGSDAAKDLIGGRVQYMFDSAPSAIIAAQSGKVKIMAIAASQRVSALPDVPTFAEQGYTGMDLPSWLGFFGPANMPPAVVKKLNDALVKVLAMPEVAKFYRDGGYEAGGNTPQEFAALVQKTHDEWGAMISKLGLPKQ</sequence>
<keyword evidence="2" id="KW-0732">Signal</keyword>
<evidence type="ECO:0000313" key="3">
    <source>
        <dbReference type="EMBL" id="QBM28432.1"/>
    </source>
</evidence>
<feature type="chain" id="PRO_5020989099" evidence="2">
    <location>
        <begin position="39"/>
        <end position="340"/>
    </location>
</feature>
<comment type="similarity">
    <text evidence="1">Belongs to the UPF0065 (bug) family.</text>
</comment>
<dbReference type="KEGG" id="hpse:HPF_12090"/>
<organism evidence="3 4">
    <name type="scientific">Hydrogenophaga pseudoflava</name>
    <name type="common">Pseudomonas carboxydoflava</name>
    <dbReference type="NCBI Taxonomy" id="47421"/>
    <lineage>
        <taxon>Bacteria</taxon>
        <taxon>Pseudomonadati</taxon>
        <taxon>Pseudomonadota</taxon>
        <taxon>Betaproteobacteria</taxon>
        <taxon>Burkholderiales</taxon>
        <taxon>Comamonadaceae</taxon>
        <taxon>Hydrogenophaga</taxon>
    </lineage>
</organism>
<accession>A0A4P6WWQ4</accession>
<dbReference type="Gene3D" id="3.40.190.150">
    <property type="entry name" value="Bordetella uptake gene, domain 1"/>
    <property type="match status" value="1"/>
</dbReference>
<dbReference type="InterPro" id="IPR006311">
    <property type="entry name" value="TAT_signal"/>
</dbReference>
<gene>
    <name evidence="3" type="ORF">HPF_12090</name>
</gene>
<dbReference type="PIRSF" id="PIRSF017082">
    <property type="entry name" value="YflP"/>
    <property type="match status" value="1"/>
</dbReference>
<evidence type="ECO:0000256" key="1">
    <source>
        <dbReference type="ARBA" id="ARBA00006987"/>
    </source>
</evidence>
<dbReference type="Pfam" id="PF03401">
    <property type="entry name" value="TctC"/>
    <property type="match status" value="1"/>
</dbReference>
<evidence type="ECO:0000313" key="4">
    <source>
        <dbReference type="Proteomes" id="UP000293912"/>
    </source>
</evidence>